<reference evidence="1 3" key="1">
    <citation type="journal article" date="2019" name="Sci. Rep.">
        <title>Orb-weaving spider Araneus ventricosus genome elucidates the spidroin gene catalogue.</title>
        <authorList>
            <person name="Kono N."/>
            <person name="Nakamura H."/>
            <person name="Ohtoshi R."/>
            <person name="Moran D.A.P."/>
            <person name="Shinohara A."/>
            <person name="Yoshida Y."/>
            <person name="Fujiwara M."/>
            <person name="Mori M."/>
            <person name="Tomita M."/>
            <person name="Arakawa K."/>
        </authorList>
    </citation>
    <scope>NUCLEOTIDE SEQUENCE [LARGE SCALE GENOMIC DNA]</scope>
</reference>
<name>A0A4Y2MFQ8_ARAVE</name>
<comment type="caution">
    <text evidence="1">The sequence shown here is derived from an EMBL/GenBank/DDBJ whole genome shotgun (WGS) entry which is preliminary data.</text>
</comment>
<keyword evidence="3" id="KW-1185">Reference proteome</keyword>
<proteinExistence type="predicted"/>
<gene>
    <name evidence="1" type="ORF">AVEN_30751_1</name>
    <name evidence="2" type="ORF">AVEN_76324_1</name>
</gene>
<accession>A0A4Y2MFQ8</accession>
<dbReference type="Proteomes" id="UP000499080">
    <property type="component" value="Unassembled WGS sequence"/>
</dbReference>
<sequence length="113" mass="13224">MSTIILVQTKNTYGIFVSDHFSPNLANKNPGKLSYARWLTTAKRLLRLYKSTREPPQKFKEISMFIIKVYTPMWFYMNCNLTVMEAPDHLHGTISFSRYLSNELRITVDTTIQ</sequence>
<dbReference type="PANTHER" id="PTHR46409:SF1">
    <property type="entry name" value="HTH PSQ-TYPE DOMAIN-CONTAINING PROTEIN"/>
    <property type="match status" value="1"/>
</dbReference>
<dbReference type="EMBL" id="BGPR01204246">
    <property type="protein sequence ID" value="GBN25981.1"/>
    <property type="molecule type" value="Genomic_DNA"/>
</dbReference>
<evidence type="ECO:0000313" key="3">
    <source>
        <dbReference type="Proteomes" id="UP000499080"/>
    </source>
</evidence>
<dbReference type="EMBL" id="BGPR01204253">
    <property type="protein sequence ID" value="GBN25999.1"/>
    <property type="molecule type" value="Genomic_DNA"/>
</dbReference>
<dbReference type="AlphaFoldDB" id="A0A4Y2MFQ8"/>
<protein>
    <submittedName>
        <fullName evidence="1">Uncharacterized protein</fullName>
    </submittedName>
</protein>
<dbReference type="OrthoDB" id="6773164at2759"/>
<evidence type="ECO:0000313" key="2">
    <source>
        <dbReference type="EMBL" id="GBN25999.1"/>
    </source>
</evidence>
<dbReference type="PANTHER" id="PTHR46409">
    <property type="entry name" value="HTH PSQ-TYPE DOMAIN-CONTAINING PROTEIN"/>
    <property type="match status" value="1"/>
</dbReference>
<evidence type="ECO:0000313" key="1">
    <source>
        <dbReference type="EMBL" id="GBN25981.1"/>
    </source>
</evidence>
<organism evidence="1 3">
    <name type="scientific">Araneus ventricosus</name>
    <name type="common">Orbweaver spider</name>
    <name type="synonym">Epeira ventricosa</name>
    <dbReference type="NCBI Taxonomy" id="182803"/>
    <lineage>
        <taxon>Eukaryota</taxon>
        <taxon>Metazoa</taxon>
        <taxon>Ecdysozoa</taxon>
        <taxon>Arthropoda</taxon>
        <taxon>Chelicerata</taxon>
        <taxon>Arachnida</taxon>
        <taxon>Araneae</taxon>
        <taxon>Araneomorphae</taxon>
        <taxon>Entelegynae</taxon>
        <taxon>Araneoidea</taxon>
        <taxon>Araneidae</taxon>
        <taxon>Araneus</taxon>
    </lineage>
</organism>